<keyword evidence="3 6" id="KW-0479">Metal-binding</keyword>
<comment type="cofactor">
    <cofactor evidence="6">
        <name>Zn(2+)</name>
        <dbReference type="ChEBI" id="CHEBI:29105"/>
    </cofactor>
</comment>
<dbReference type="EMBL" id="JBHRTF010000004">
    <property type="protein sequence ID" value="MFC3116413.1"/>
    <property type="molecule type" value="Genomic_DNA"/>
</dbReference>
<evidence type="ECO:0000256" key="1">
    <source>
        <dbReference type="ARBA" id="ARBA00022448"/>
    </source>
</evidence>
<keyword evidence="8" id="KW-1185">Reference proteome</keyword>
<evidence type="ECO:0000256" key="2">
    <source>
        <dbReference type="ARBA" id="ARBA00022475"/>
    </source>
</evidence>
<gene>
    <name evidence="6" type="primary">dabA</name>
    <name evidence="7" type="ORF">ACFODX_12645</name>
</gene>
<name>A0ABV7FI36_9GAMM</name>
<sequence>MSALANRLPNTALALDAFALRAAQAASARIAPIWPLDKTVAVNPWWHWRDTPMSQVVARLASLRAVRLLMPKAYYRRQFPEPISTGQLILAARELGVAASPQALVDYLNEPEHLPQWKNLSDWLDEQPAQATKMPWRDEITQQISQSCGLFYSYPERHPKPLDAPGSFYSFWREIIQQDAGLAILMEAPELHGFFLSLPESPAAVISHMYSELQQQGVIDEAGFEKYCLALLLDINGWAAVFARNAQQGATDAQGLNCLGDLLAVRLAWEWALWWWLAQPAQQNIAVCGQFIEQFQQAMLREAVCHQRQQYLWVWQRALELSQQAQFAQQLTRVEPLTPVMAQASASLAPALQAVFCIDVRSEPMRRALESVSPDIQTLGFAGFFGLPIAYQPMATPLQRPQLPALLQPALSARPVLQAGGQQRQLKPLLSKRAKTNTGAQAAASFGWVEAKGIVDGLRLLAQSFGYQHDANPLNQFANIRGWELWRAGEPLSPQEIANLLAGVLRHMGLTQGFAPRVLLVAHGSCTANNPLAAGLDCGACGGQSGEVNVRVLAYFLNLAPVREALAAQGIHIPAATRFVPCLHNTTSDDIEWFAAPDEPAQAAEETWQRWLQAASERARAQRAGAMAISATTPDARARAFAERTRDWAQLRPEWGLANNAAFIVAPRAATRGLNLGGRAFLHDYHWQADKDFATLELIITAPMVVTQWINLQYYASMTDNLHYGSGNKLLHNVVGGNLGVFEGNGGDLRIGLPLQSLHDGKDWRHQPVRLNVYLAAPRQAIAGIIQRHPDIAALINNEWLYVFQWDREERRISRYLRDQWHAVPALESALDYAGEVSA</sequence>
<dbReference type="InterPro" id="IPR018752">
    <property type="entry name" value="DabA"/>
</dbReference>
<feature type="binding site" evidence="6">
    <location>
        <position position="357"/>
    </location>
    <ligand>
        <name>Zn(2+)</name>
        <dbReference type="ChEBI" id="CHEBI:29105"/>
    </ligand>
</feature>
<dbReference type="PANTHER" id="PTHR38344">
    <property type="entry name" value="UPF0753 PROTEIN AQ_863"/>
    <property type="match status" value="1"/>
</dbReference>
<evidence type="ECO:0000256" key="5">
    <source>
        <dbReference type="ARBA" id="ARBA00023136"/>
    </source>
</evidence>
<dbReference type="RefSeq" id="WP_378119632.1">
    <property type="nucleotide sequence ID" value="NZ_JBHRTF010000004.1"/>
</dbReference>
<comment type="similarity">
    <text evidence="6">Belongs to the inorganic carbon transporter (TC 9.A.2) DabA family.</text>
</comment>
<evidence type="ECO:0000256" key="6">
    <source>
        <dbReference type="HAMAP-Rule" id="MF_01871"/>
    </source>
</evidence>
<evidence type="ECO:0000313" key="7">
    <source>
        <dbReference type="EMBL" id="MFC3116413.1"/>
    </source>
</evidence>
<comment type="caution">
    <text evidence="7">The sequence shown here is derived from an EMBL/GenBank/DDBJ whole genome shotgun (WGS) entry which is preliminary data.</text>
</comment>
<evidence type="ECO:0000256" key="3">
    <source>
        <dbReference type="ARBA" id="ARBA00022723"/>
    </source>
</evidence>
<comment type="subcellular location">
    <subcellularLocation>
        <location evidence="6">Cell membrane</location>
        <topology evidence="6">Peripheral membrane protein</topology>
    </subcellularLocation>
</comment>
<dbReference type="PANTHER" id="PTHR38344:SF1">
    <property type="entry name" value="INORGANIC CARBON TRANSPORTER SUBUNIT DABA-RELATED"/>
    <property type="match status" value="1"/>
</dbReference>
<feature type="binding site" evidence="6">
    <location>
        <position position="359"/>
    </location>
    <ligand>
        <name>Zn(2+)</name>
        <dbReference type="ChEBI" id="CHEBI:29105"/>
    </ligand>
</feature>
<evidence type="ECO:0000256" key="4">
    <source>
        <dbReference type="ARBA" id="ARBA00022833"/>
    </source>
</evidence>
<dbReference type="Proteomes" id="UP001595555">
    <property type="component" value="Unassembled WGS sequence"/>
</dbReference>
<keyword evidence="1 6" id="KW-0813">Transport</keyword>
<keyword evidence="5 6" id="KW-0472">Membrane</keyword>
<keyword evidence="4 6" id="KW-0862">Zinc</keyword>
<reference evidence="8" key="1">
    <citation type="journal article" date="2019" name="Int. J. Syst. Evol. Microbiol.">
        <title>The Global Catalogue of Microorganisms (GCM) 10K type strain sequencing project: providing services to taxonomists for standard genome sequencing and annotation.</title>
        <authorList>
            <consortium name="The Broad Institute Genomics Platform"/>
            <consortium name="The Broad Institute Genome Sequencing Center for Infectious Disease"/>
            <person name="Wu L."/>
            <person name="Ma J."/>
        </authorList>
    </citation>
    <scope>NUCLEOTIDE SEQUENCE [LARGE SCALE GENOMIC DNA]</scope>
    <source>
        <strain evidence="8">KCTC 52237</strain>
    </source>
</reference>
<dbReference type="Pfam" id="PF10070">
    <property type="entry name" value="DabA"/>
    <property type="match status" value="1"/>
</dbReference>
<accession>A0ABV7FI36</accession>
<feature type="binding site" evidence="6">
    <location>
        <position position="523"/>
    </location>
    <ligand>
        <name>Zn(2+)</name>
        <dbReference type="ChEBI" id="CHEBI:29105"/>
    </ligand>
</feature>
<feature type="binding site" evidence="6">
    <location>
        <position position="538"/>
    </location>
    <ligand>
        <name>Zn(2+)</name>
        <dbReference type="ChEBI" id="CHEBI:29105"/>
    </ligand>
</feature>
<comment type="subunit">
    <text evidence="6">Forms a complex with DabB.</text>
</comment>
<evidence type="ECO:0000313" key="8">
    <source>
        <dbReference type="Proteomes" id="UP001595555"/>
    </source>
</evidence>
<comment type="function">
    <text evidence="6">Part of an energy-coupled inorganic carbon pump.</text>
</comment>
<organism evidence="7 8">
    <name type="scientific">Cellvibrio fontiphilus</name>
    <dbReference type="NCBI Taxonomy" id="1815559"/>
    <lineage>
        <taxon>Bacteria</taxon>
        <taxon>Pseudomonadati</taxon>
        <taxon>Pseudomonadota</taxon>
        <taxon>Gammaproteobacteria</taxon>
        <taxon>Cellvibrionales</taxon>
        <taxon>Cellvibrionaceae</taxon>
        <taxon>Cellvibrio</taxon>
    </lineage>
</organism>
<proteinExistence type="inferred from homology"/>
<dbReference type="HAMAP" id="MF_01871">
    <property type="entry name" value="DabA"/>
    <property type="match status" value="1"/>
</dbReference>
<keyword evidence="2 6" id="KW-1003">Cell membrane</keyword>
<protein>
    <recommendedName>
        <fullName evidence="6">Probable inorganic carbon transporter subunit DabA</fullName>
    </recommendedName>
</protein>